<dbReference type="AlphaFoldDB" id="B8BW43"/>
<gene>
    <name evidence="2" type="ORF">THAPSDRAFT_3056</name>
</gene>
<dbReference type="InterPro" id="IPR011990">
    <property type="entry name" value="TPR-like_helical_dom_sf"/>
</dbReference>
<feature type="region of interest" description="Disordered" evidence="1">
    <location>
        <begin position="77"/>
        <end position="104"/>
    </location>
</feature>
<proteinExistence type="predicted"/>
<feature type="region of interest" description="Disordered" evidence="1">
    <location>
        <begin position="702"/>
        <end position="733"/>
    </location>
</feature>
<dbReference type="eggNOG" id="ENOG502STV3">
    <property type="taxonomic scope" value="Eukaryota"/>
</dbReference>
<keyword evidence="3" id="KW-1185">Reference proteome</keyword>
<organism evidence="2 3">
    <name type="scientific">Thalassiosira pseudonana</name>
    <name type="common">Marine diatom</name>
    <name type="synonym">Cyclotella nana</name>
    <dbReference type="NCBI Taxonomy" id="35128"/>
    <lineage>
        <taxon>Eukaryota</taxon>
        <taxon>Sar</taxon>
        <taxon>Stramenopiles</taxon>
        <taxon>Ochrophyta</taxon>
        <taxon>Bacillariophyta</taxon>
        <taxon>Coscinodiscophyceae</taxon>
        <taxon>Thalassiosirophycidae</taxon>
        <taxon>Thalassiosirales</taxon>
        <taxon>Thalassiosiraceae</taxon>
        <taxon>Thalassiosira</taxon>
    </lineage>
</organism>
<name>B8BW43_THAPS</name>
<dbReference type="GeneID" id="7452141"/>
<dbReference type="HOGENOM" id="CLU_378370_0_0_1"/>
<feature type="region of interest" description="Disordered" evidence="1">
    <location>
        <begin position="354"/>
        <end position="377"/>
    </location>
</feature>
<reference evidence="2 3" key="2">
    <citation type="journal article" date="2008" name="Nature">
        <title>The Phaeodactylum genome reveals the evolutionary history of diatom genomes.</title>
        <authorList>
            <person name="Bowler C."/>
            <person name="Allen A.E."/>
            <person name="Badger J.H."/>
            <person name="Grimwood J."/>
            <person name="Jabbari K."/>
            <person name="Kuo A."/>
            <person name="Maheswari U."/>
            <person name="Martens C."/>
            <person name="Maumus F."/>
            <person name="Otillar R.P."/>
            <person name="Rayko E."/>
            <person name="Salamov A."/>
            <person name="Vandepoele K."/>
            <person name="Beszteri B."/>
            <person name="Gruber A."/>
            <person name="Heijde M."/>
            <person name="Katinka M."/>
            <person name="Mock T."/>
            <person name="Valentin K."/>
            <person name="Verret F."/>
            <person name="Berges J.A."/>
            <person name="Brownlee C."/>
            <person name="Cadoret J.P."/>
            <person name="Chiovitti A."/>
            <person name="Choi C.J."/>
            <person name="Coesel S."/>
            <person name="De Martino A."/>
            <person name="Detter J.C."/>
            <person name="Durkin C."/>
            <person name="Falciatore A."/>
            <person name="Fournet J."/>
            <person name="Haruta M."/>
            <person name="Huysman M.J."/>
            <person name="Jenkins B.D."/>
            <person name="Jiroutova K."/>
            <person name="Jorgensen R.E."/>
            <person name="Joubert Y."/>
            <person name="Kaplan A."/>
            <person name="Kroger N."/>
            <person name="Kroth P.G."/>
            <person name="La Roche J."/>
            <person name="Lindquist E."/>
            <person name="Lommer M."/>
            <person name="Martin-Jezequel V."/>
            <person name="Lopez P.J."/>
            <person name="Lucas S."/>
            <person name="Mangogna M."/>
            <person name="McGinnis K."/>
            <person name="Medlin L.K."/>
            <person name="Montsant A."/>
            <person name="Oudot-Le Secq M.P."/>
            <person name="Napoli C."/>
            <person name="Obornik M."/>
            <person name="Parker M.S."/>
            <person name="Petit J.L."/>
            <person name="Porcel B.M."/>
            <person name="Poulsen N."/>
            <person name="Robison M."/>
            <person name="Rychlewski L."/>
            <person name="Rynearson T.A."/>
            <person name="Schmutz J."/>
            <person name="Shapiro H."/>
            <person name="Siaut M."/>
            <person name="Stanley M."/>
            <person name="Sussman M.R."/>
            <person name="Taylor A.R."/>
            <person name="Vardi A."/>
            <person name="von Dassow P."/>
            <person name="Vyverman W."/>
            <person name="Willis A."/>
            <person name="Wyrwicz L.S."/>
            <person name="Rokhsar D.S."/>
            <person name="Weissenbach J."/>
            <person name="Armbrust E.V."/>
            <person name="Green B.R."/>
            <person name="Van de Peer Y."/>
            <person name="Grigoriev I.V."/>
        </authorList>
    </citation>
    <scope>NUCLEOTIDE SEQUENCE [LARGE SCALE GENOMIC DNA]</scope>
    <source>
        <strain evidence="2 3">CCMP1335</strain>
    </source>
</reference>
<dbReference type="KEGG" id="tps:THAPSDRAFT_3056"/>
<evidence type="ECO:0000313" key="2">
    <source>
        <dbReference type="EMBL" id="EED95569.1"/>
    </source>
</evidence>
<dbReference type="Gene3D" id="1.25.40.10">
    <property type="entry name" value="Tetratricopeptide repeat domain"/>
    <property type="match status" value="1"/>
</dbReference>
<evidence type="ECO:0000256" key="1">
    <source>
        <dbReference type="SAM" id="MobiDB-lite"/>
    </source>
</evidence>
<feature type="region of interest" description="Disordered" evidence="1">
    <location>
        <begin position="1"/>
        <end position="34"/>
    </location>
</feature>
<feature type="compositionally biased region" description="Polar residues" evidence="1">
    <location>
        <begin position="362"/>
        <end position="377"/>
    </location>
</feature>
<feature type="region of interest" description="Disordered" evidence="1">
    <location>
        <begin position="629"/>
        <end position="689"/>
    </location>
</feature>
<dbReference type="PaxDb" id="35128-Thaps3056"/>
<dbReference type="InParanoid" id="B8BW43"/>
<dbReference type="EMBL" id="CM000639">
    <property type="protein sequence ID" value="EED95569.1"/>
    <property type="molecule type" value="Genomic_DNA"/>
</dbReference>
<protein>
    <submittedName>
        <fullName evidence="2">Uncharacterized protein</fullName>
    </submittedName>
</protein>
<feature type="region of interest" description="Disordered" evidence="1">
    <location>
        <begin position="561"/>
        <end position="587"/>
    </location>
</feature>
<dbReference type="RefSeq" id="XP_002288126.1">
    <property type="nucleotide sequence ID" value="XM_002288090.1"/>
</dbReference>
<dbReference type="Proteomes" id="UP000001449">
    <property type="component" value="Chromosome 2"/>
</dbReference>
<evidence type="ECO:0000313" key="3">
    <source>
        <dbReference type="Proteomes" id="UP000001449"/>
    </source>
</evidence>
<feature type="compositionally biased region" description="Basic and acidic residues" evidence="1">
    <location>
        <begin position="670"/>
        <end position="689"/>
    </location>
</feature>
<feature type="compositionally biased region" description="Basic and acidic residues" evidence="1">
    <location>
        <begin position="714"/>
        <end position="723"/>
    </location>
</feature>
<feature type="region of interest" description="Disordered" evidence="1">
    <location>
        <begin position="432"/>
        <end position="461"/>
    </location>
</feature>
<reference evidence="2 3" key="1">
    <citation type="journal article" date="2004" name="Science">
        <title>The genome of the diatom Thalassiosira pseudonana: ecology, evolution, and metabolism.</title>
        <authorList>
            <person name="Armbrust E.V."/>
            <person name="Berges J.A."/>
            <person name="Bowler C."/>
            <person name="Green B.R."/>
            <person name="Martinez D."/>
            <person name="Putnam N.H."/>
            <person name="Zhou S."/>
            <person name="Allen A.E."/>
            <person name="Apt K.E."/>
            <person name="Bechner M."/>
            <person name="Brzezinski M.A."/>
            <person name="Chaal B.K."/>
            <person name="Chiovitti A."/>
            <person name="Davis A.K."/>
            <person name="Demarest M.S."/>
            <person name="Detter J.C."/>
            <person name="Glavina T."/>
            <person name="Goodstein D."/>
            <person name="Hadi M.Z."/>
            <person name="Hellsten U."/>
            <person name="Hildebrand M."/>
            <person name="Jenkins B.D."/>
            <person name="Jurka J."/>
            <person name="Kapitonov V.V."/>
            <person name="Kroger N."/>
            <person name="Lau W.W."/>
            <person name="Lane T.W."/>
            <person name="Larimer F.W."/>
            <person name="Lippmeier J.C."/>
            <person name="Lucas S."/>
            <person name="Medina M."/>
            <person name="Montsant A."/>
            <person name="Obornik M."/>
            <person name="Parker M.S."/>
            <person name="Palenik B."/>
            <person name="Pazour G.J."/>
            <person name="Richardson P.M."/>
            <person name="Rynearson T.A."/>
            <person name="Saito M.A."/>
            <person name="Schwartz D.C."/>
            <person name="Thamatrakoln K."/>
            <person name="Valentin K."/>
            <person name="Vardi A."/>
            <person name="Wilkerson F.P."/>
            <person name="Rokhsar D.S."/>
        </authorList>
    </citation>
    <scope>NUCLEOTIDE SEQUENCE [LARGE SCALE GENOMIC DNA]</scope>
    <source>
        <strain evidence="2 3">CCMP1335</strain>
    </source>
</reference>
<sequence>MFQNSPSRRLPPPVDASNNTAAPPSTAMRTGRFNTVGDGGGSAYGYSASIAPSSSNAYNNNSSQYNINNGMVQYNNSSGGGPSVTSPSQVRFGASSTPHDNVPYDPPMFLFDDEWEDGDDGLPQQQQGIPTEAQLTLLCLDYLRDLRRSYSSSSNNNNGDDDVDDALAQAEGIDSDYLSLAIWALSRSFVKPQKLVFERAQVEAVQLNDVNAPAVMFAGSRRGTRSKKGAKKEVEMKVLGGGGLSSVASAGIDYVQAVGNDAWFRQLPSSFNERSGRLLNKELHGDGDNIDGVAISDKIVIPTMEEITNEVLLRHPTEKQQSDEEGEPTGYEYNDAHYSNAHRFYLLNGLASGGNGGSSRNTKATTSNARGMLFPNSNTGSGGGPLSFTEIALAGLWSLGAKARIDAERTMVMHNPLFEQFVKAASSKGFFNEKKDDMSGSGGGGRKSSSSSVAPDAPVIPEVALTPEEEERKARILYEEKYRKVVAKFRSKLAVKAEGQQVVPITVMNSQLQHQQYHGRGGQMVSGNASVSSGGESLSSYNHFSVADRQRRRRELRIDQAKMTREENSGVHQQQKLQPPKQQDKRYEEAVNAYEIALEYEPDNEWNRSHYEKAVTKLEEMLMERNATVDGGEVSGPGRKGAPKDPAGSTPFDETNAEEEGVVDASTTDSADRSSEFIQTREADLHKDSGNAHIYLGKAKTRLADQEKAEEEEELRRQMEEKLALQQQMERIQ</sequence>
<accession>B8BW43</accession>